<accession>A0A2W4RDT2</accession>
<reference evidence="2 3" key="1">
    <citation type="journal article" date="2018" name="Aquat. Microb. Ecol.">
        <title>Gammaproteobacterial methanotrophs dominate.</title>
        <authorList>
            <person name="Rissanen A.J."/>
            <person name="Saarenheimo J."/>
            <person name="Tiirola M."/>
            <person name="Peura S."/>
            <person name="Aalto S.L."/>
            <person name="Karvinen A."/>
            <person name="Nykanen H."/>
        </authorList>
    </citation>
    <scope>NUCLEOTIDE SEQUENCE [LARGE SCALE GENOMIC DNA]</scope>
    <source>
        <strain evidence="2">AMbin10</strain>
    </source>
</reference>
<dbReference type="AlphaFoldDB" id="A0A2W4RDT2"/>
<gene>
    <name evidence="2" type="ORF">DM484_07190</name>
</gene>
<comment type="caution">
    <text evidence="2">The sequence shown here is derived from an EMBL/GenBank/DDBJ whole genome shotgun (WGS) entry which is preliminary data.</text>
</comment>
<feature type="transmembrane region" description="Helical" evidence="1">
    <location>
        <begin position="7"/>
        <end position="31"/>
    </location>
</feature>
<proteinExistence type="predicted"/>
<keyword evidence="1" id="KW-0812">Transmembrane</keyword>
<name>A0A2W4RDT2_9GAMM</name>
<evidence type="ECO:0008006" key="4">
    <source>
        <dbReference type="Google" id="ProtNLM"/>
    </source>
</evidence>
<feature type="transmembrane region" description="Helical" evidence="1">
    <location>
        <begin position="37"/>
        <end position="54"/>
    </location>
</feature>
<evidence type="ECO:0000313" key="3">
    <source>
        <dbReference type="Proteomes" id="UP000249396"/>
    </source>
</evidence>
<keyword evidence="1" id="KW-0472">Membrane</keyword>
<organism evidence="2 3">
    <name type="scientific">Candidatus Methylumidiphilus alinenensis</name>
    <dbReference type="NCBI Taxonomy" id="2202197"/>
    <lineage>
        <taxon>Bacteria</taxon>
        <taxon>Pseudomonadati</taxon>
        <taxon>Pseudomonadota</taxon>
        <taxon>Gammaproteobacteria</taxon>
        <taxon>Methylococcales</taxon>
        <taxon>Candidatus Methylumidiphilus</taxon>
    </lineage>
</organism>
<evidence type="ECO:0000313" key="2">
    <source>
        <dbReference type="EMBL" id="PZN82012.1"/>
    </source>
</evidence>
<protein>
    <recommendedName>
        <fullName evidence="4">5-bromo-4-chloroindolyl phosphate hydrolysis protein</fullName>
    </recommendedName>
</protein>
<evidence type="ECO:0000256" key="1">
    <source>
        <dbReference type="SAM" id="Phobius"/>
    </source>
</evidence>
<keyword evidence="1" id="KW-1133">Transmembrane helix</keyword>
<sequence length="208" mass="23486">MGLRRRFYLFLYSPANIFGCFLGLLGLGLFFSGLIKIYWFAIVAGLYALGYLMAPANRRLDLKIDSESDMADIMAALERLAKTVRNKKPAKEIIPLVDGITASIIEILPFLAKQEGTPYDAYVIRQTAMEYLPTMLETYLALPPAFARLHLLKDGKTATHIIIEQLQLLDAEMKKLAVDILKNDTEALIVHGNFLREKFRDSSQDWLG</sequence>
<dbReference type="Proteomes" id="UP000249396">
    <property type="component" value="Unassembled WGS sequence"/>
</dbReference>
<dbReference type="EMBL" id="QJPH01000239">
    <property type="protein sequence ID" value="PZN82012.1"/>
    <property type="molecule type" value="Genomic_DNA"/>
</dbReference>